<keyword evidence="3" id="KW-1185">Reference proteome</keyword>
<evidence type="ECO:0000313" key="2">
    <source>
        <dbReference type="EMBL" id="OTG15137.1"/>
    </source>
</evidence>
<dbReference type="EMBL" id="MNCJ02000324">
    <property type="protein sequence ID" value="KAF5790943.1"/>
    <property type="molecule type" value="Genomic_DNA"/>
</dbReference>
<dbReference type="EMBL" id="CM007898">
    <property type="protein sequence ID" value="OTG15137.1"/>
    <property type="molecule type" value="Genomic_DNA"/>
</dbReference>
<protein>
    <submittedName>
        <fullName evidence="2">Uncharacterized protein</fullName>
    </submittedName>
</protein>
<sequence length="74" mass="8584">MRAYKHKTNKSTIPFILHHQLYTHRQRHPFLALPSSNNTHPFFNPCYPLSLDGRPAAGNQVNRRVGWGGMTDER</sequence>
<dbReference type="Gramene" id="mRNA:HanXRQr2_Chr09g0389041">
    <property type="protein sequence ID" value="CDS:HanXRQr2_Chr09g0389041.1"/>
    <property type="gene ID" value="HanXRQr2_Chr09g0389041"/>
</dbReference>
<dbReference type="Proteomes" id="UP000215914">
    <property type="component" value="Chromosome 9"/>
</dbReference>
<proteinExistence type="predicted"/>
<dbReference type="AlphaFoldDB" id="A0A251TVH9"/>
<name>A0A251TVH9_HELAN</name>
<evidence type="ECO:0000313" key="3">
    <source>
        <dbReference type="Proteomes" id="UP000215914"/>
    </source>
</evidence>
<accession>A0A251TVH9</accession>
<reference evidence="1 3" key="1">
    <citation type="journal article" date="2017" name="Nature">
        <title>The sunflower genome provides insights into oil metabolism, flowering and Asterid evolution.</title>
        <authorList>
            <person name="Badouin H."/>
            <person name="Gouzy J."/>
            <person name="Grassa C.J."/>
            <person name="Murat F."/>
            <person name="Staton S.E."/>
            <person name="Cottret L."/>
            <person name="Lelandais-Briere C."/>
            <person name="Owens G.L."/>
            <person name="Carrere S."/>
            <person name="Mayjonade B."/>
            <person name="Legrand L."/>
            <person name="Gill N."/>
            <person name="Kane N.C."/>
            <person name="Bowers J.E."/>
            <person name="Hubner S."/>
            <person name="Bellec A."/>
            <person name="Berard A."/>
            <person name="Berges H."/>
            <person name="Blanchet N."/>
            <person name="Boniface M.C."/>
            <person name="Brunel D."/>
            <person name="Catrice O."/>
            <person name="Chaidir N."/>
            <person name="Claudel C."/>
            <person name="Donnadieu C."/>
            <person name="Faraut T."/>
            <person name="Fievet G."/>
            <person name="Helmstetter N."/>
            <person name="King M."/>
            <person name="Knapp S.J."/>
            <person name="Lai Z."/>
            <person name="Le Paslier M.C."/>
            <person name="Lippi Y."/>
            <person name="Lorenzon L."/>
            <person name="Mandel J.R."/>
            <person name="Marage G."/>
            <person name="Marchand G."/>
            <person name="Marquand E."/>
            <person name="Bret-Mestries E."/>
            <person name="Morien E."/>
            <person name="Nambeesan S."/>
            <person name="Nguyen T."/>
            <person name="Pegot-Espagnet P."/>
            <person name="Pouilly N."/>
            <person name="Raftis F."/>
            <person name="Sallet E."/>
            <person name="Schiex T."/>
            <person name="Thomas J."/>
            <person name="Vandecasteele C."/>
            <person name="Vares D."/>
            <person name="Vear F."/>
            <person name="Vautrin S."/>
            <person name="Crespi M."/>
            <person name="Mangin B."/>
            <person name="Burke J.M."/>
            <person name="Salse J."/>
            <person name="Munos S."/>
            <person name="Vincourt P."/>
            <person name="Rieseberg L.H."/>
            <person name="Langlade N.B."/>
        </authorList>
    </citation>
    <scope>NUCLEOTIDE SEQUENCE [LARGE SCALE GENOMIC DNA]</scope>
    <source>
        <strain evidence="3">cv. SF193</strain>
        <tissue evidence="1">Leaves</tissue>
    </source>
</reference>
<reference evidence="1" key="3">
    <citation type="submission" date="2020-06" db="EMBL/GenBank/DDBJ databases">
        <title>Helianthus annuus Genome sequencing and assembly Release 2.</title>
        <authorList>
            <person name="Gouzy J."/>
            <person name="Langlade N."/>
            <person name="Munos S."/>
        </authorList>
    </citation>
    <scope>NUCLEOTIDE SEQUENCE</scope>
    <source>
        <tissue evidence="1">Leaves</tissue>
    </source>
</reference>
<reference evidence="2" key="2">
    <citation type="submission" date="2017-02" db="EMBL/GenBank/DDBJ databases">
        <title>Sunflower complete genome.</title>
        <authorList>
            <person name="Langlade N."/>
            <person name="Munos S."/>
        </authorList>
    </citation>
    <scope>NUCLEOTIDE SEQUENCE [LARGE SCALE GENOMIC DNA]</scope>
    <source>
        <tissue evidence="2">Leaves</tissue>
    </source>
</reference>
<dbReference type="InParanoid" id="A0A251TVH9"/>
<evidence type="ECO:0000313" key="1">
    <source>
        <dbReference type="EMBL" id="KAF5790943.1"/>
    </source>
</evidence>
<organism evidence="2 3">
    <name type="scientific">Helianthus annuus</name>
    <name type="common">Common sunflower</name>
    <dbReference type="NCBI Taxonomy" id="4232"/>
    <lineage>
        <taxon>Eukaryota</taxon>
        <taxon>Viridiplantae</taxon>
        <taxon>Streptophyta</taxon>
        <taxon>Embryophyta</taxon>
        <taxon>Tracheophyta</taxon>
        <taxon>Spermatophyta</taxon>
        <taxon>Magnoliopsida</taxon>
        <taxon>eudicotyledons</taxon>
        <taxon>Gunneridae</taxon>
        <taxon>Pentapetalae</taxon>
        <taxon>asterids</taxon>
        <taxon>campanulids</taxon>
        <taxon>Asterales</taxon>
        <taxon>Asteraceae</taxon>
        <taxon>Asteroideae</taxon>
        <taxon>Heliantheae alliance</taxon>
        <taxon>Heliantheae</taxon>
        <taxon>Helianthus</taxon>
    </lineage>
</organism>
<gene>
    <name evidence="2" type="ORF">HannXRQ_Chr09g0257131</name>
    <name evidence="1" type="ORF">HanXRQr2_Chr09g0389041</name>
</gene>